<sequence>MHFYGISLLQIVEEFTCFLNRERNQDVISQYSYEVYKGSPHRCFPISAIFNVNTEPTGVQSSLGPSDRNNKAWKFHHFSSDVNWPLVCESTL</sequence>
<proteinExistence type="predicted"/>
<keyword evidence="2" id="KW-1185">Reference proteome</keyword>
<name>A0A2J6RHG9_HYAVF</name>
<dbReference type="AlphaFoldDB" id="A0A2J6RHG9"/>
<evidence type="ECO:0000313" key="2">
    <source>
        <dbReference type="Proteomes" id="UP000235786"/>
    </source>
</evidence>
<gene>
    <name evidence="1" type="ORF">L207DRAFT_513922</name>
</gene>
<protein>
    <submittedName>
        <fullName evidence="1">Uncharacterized protein</fullName>
    </submittedName>
</protein>
<reference evidence="1 2" key="1">
    <citation type="submission" date="2016-04" db="EMBL/GenBank/DDBJ databases">
        <title>A degradative enzymes factory behind the ericoid mycorrhizal symbiosis.</title>
        <authorList>
            <consortium name="DOE Joint Genome Institute"/>
            <person name="Martino E."/>
            <person name="Morin E."/>
            <person name="Grelet G."/>
            <person name="Kuo A."/>
            <person name="Kohler A."/>
            <person name="Daghino S."/>
            <person name="Barry K."/>
            <person name="Choi C."/>
            <person name="Cichocki N."/>
            <person name="Clum A."/>
            <person name="Copeland A."/>
            <person name="Hainaut M."/>
            <person name="Haridas S."/>
            <person name="Labutti K."/>
            <person name="Lindquist E."/>
            <person name="Lipzen A."/>
            <person name="Khouja H.-R."/>
            <person name="Murat C."/>
            <person name="Ohm R."/>
            <person name="Olson A."/>
            <person name="Spatafora J."/>
            <person name="Veneault-Fourrey C."/>
            <person name="Henrissat B."/>
            <person name="Grigoriev I."/>
            <person name="Martin F."/>
            <person name="Perotto S."/>
        </authorList>
    </citation>
    <scope>NUCLEOTIDE SEQUENCE [LARGE SCALE GENOMIC DNA]</scope>
    <source>
        <strain evidence="1 2">F</strain>
    </source>
</reference>
<accession>A0A2J6RHG9</accession>
<organism evidence="1 2">
    <name type="scientific">Hyaloscypha variabilis (strain UAMH 11265 / GT02V1 / F)</name>
    <name type="common">Meliniomyces variabilis</name>
    <dbReference type="NCBI Taxonomy" id="1149755"/>
    <lineage>
        <taxon>Eukaryota</taxon>
        <taxon>Fungi</taxon>
        <taxon>Dikarya</taxon>
        <taxon>Ascomycota</taxon>
        <taxon>Pezizomycotina</taxon>
        <taxon>Leotiomycetes</taxon>
        <taxon>Helotiales</taxon>
        <taxon>Hyaloscyphaceae</taxon>
        <taxon>Hyaloscypha</taxon>
        <taxon>Hyaloscypha variabilis</taxon>
    </lineage>
</organism>
<evidence type="ECO:0000313" key="1">
    <source>
        <dbReference type="EMBL" id="PMD37963.1"/>
    </source>
</evidence>
<dbReference type="Proteomes" id="UP000235786">
    <property type="component" value="Unassembled WGS sequence"/>
</dbReference>
<dbReference type="EMBL" id="KZ613948">
    <property type="protein sequence ID" value="PMD37963.1"/>
    <property type="molecule type" value="Genomic_DNA"/>
</dbReference>